<reference evidence="1 2" key="2">
    <citation type="submission" date="2007-04" db="EMBL/GenBank/DDBJ databases">
        <title>Draft genome sequence of Ruminococcus obeum (ATCC 29174).</title>
        <authorList>
            <person name="Sudarsanam P."/>
            <person name="Ley R."/>
            <person name="Guruge J."/>
            <person name="Turnbaugh P.J."/>
            <person name="Mahowald M."/>
            <person name="Liep D."/>
            <person name="Gordon J."/>
        </authorList>
    </citation>
    <scope>NUCLEOTIDE SEQUENCE [LARGE SCALE GENOMIC DNA]</scope>
    <source>
        <strain evidence="1 2">ATCC 29174</strain>
    </source>
</reference>
<accession>A5ZW29</accession>
<reference evidence="1 2" key="1">
    <citation type="submission" date="2007-03" db="EMBL/GenBank/DDBJ databases">
        <authorList>
            <person name="Fulton L."/>
            <person name="Clifton S."/>
            <person name="Fulton B."/>
            <person name="Xu J."/>
            <person name="Minx P."/>
            <person name="Pepin K.H."/>
            <person name="Johnson M."/>
            <person name="Thiruvilangam P."/>
            <person name="Bhonagiri V."/>
            <person name="Nash W.E."/>
            <person name="Mardis E.R."/>
            <person name="Wilson R.K."/>
        </authorList>
    </citation>
    <scope>NUCLEOTIDE SEQUENCE [LARGE SCALE GENOMIC DNA]</scope>
    <source>
        <strain evidence="1 2">ATCC 29174</strain>
    </source>
</reference>
<name>A5ZW29_9FIRM</name>
<dbReference type="AlphaFoldDB" id="A5ZW29"/>
<evidence type="ECO:0000313" key="2">
    <source>
        <dbReference type="Proteomes" id="UP000006002"/>
    </source>
</evidence>
<comment type="caution">
    <text evidence="1">The sequence shown here is derived from an EMBL/GenBank/DDBJ whole genome shotgun (WGS) entry which is preliminary data.</text>
</comment>
<organism evidence="1 2">
    <name type="scientific">Blautia obeum ATCC 29174</name>
    <dbReference type="NCBI Taxonomy" id="411459"/>
    <lineage>
        <taxon>Bacteria</taxon>
        <taxon>Bacillati</taxon>
        <taxon>Bacillota</taxon>
        <taxon>Clostridia</taxon>
        <taxon>Lachnospirales</taxon>
        <taxon>Lachnospiraceae</taxon>
        <taxon>Blautia</taxon>
    </lineage>
</organism>
<dbReference type="HOGENOM" id="CLU_3176787_0_0_9"/>
<gene>
    <name evidence="1" type="ORF">RUMOBE_03222</name>
</gene>
<protein>
    <submittedName>
        <fullName evidence="1">Uncharacterized protein</fullName>
    </submittedName>
</protein>
<feature type="non-terminal residue" evidence="1">
    <location>
        <position position="47"/>
    </location>
</feature>
<dbReference type="Proteomes" id="UP000006002">
    <property type="component" value="Unassembled WGS sequence"/>
</dbReference>
<evidence type="ECO:0000313" key="1">
    <source>
        <dbReference type="EMBL" id="EDM86116.1"/>
    </source>
</evidence>
<dbReference type="EMBL" id="AAVO02000018">
    <property type="protein sequence ID" value="EDM86116.1"/>
    <property type="molecule type" value="Genomic_DNA"/>
</dbReference>
<sequence length="47" mass="5130">MSTQTTETKNNLTLADPACHEPGINRGDKFHAICLAKSTKDFLLPIS</sequence>
<proteinExistence type="predicted"/>